<keyword evidence="13" id="KW-1185">Reference proteome</keyword>
<evidence type="ECO:0000256" key="7">
    <source>
        <dbReference type="ARBA" id="ARBA00023012"/>
    </source>
</evidence>
<dbReference type="AlphaFoldDB" id="A0A928VNF6"/>
<name>A0A928VNF6_9CYAN</name>
<sequence length="616" mass="69283">MSQSDLTKSSLKQPIYAVRQWFSRLKLQNKIGLSFGFVTSIAIIGITTGWVVAESSLSEAQADIEDSKAEHMMLNELQVNVMRMHLHQKGAILTLNDLSQWQKVYLTFITDRKVFNTSWKTYQDNQGIVRGNTIFDKRERKLIADLAVTYEIFSADLDSFIAQLDRVKLDKLSETERRELQVKLTVFNNDALRDDAYRFLNLLEDLIHNAAVQGQQAETTLNQVQTFRSQVLIASILSSLMMAVVLLTLLSRAISASVKQAAETAEQVIETSNFDLQIPVNSADEIGKLATVLNRLIAKVKQLLQQEQEKNESLENALCEIHSTQSVLIQSEKMSAIGQMVAGVAHEINNPVNFIHGNLTHLQRHLEDLSQAQTLYQEHSQALPQKVRAELDNLDIDYLMQDAGDILKSMNMGTQRICEIVLSLRNFSRLDEAEIKCVDIHEGIDSTLVILAHRLKATNKTPRIEVVKHYATLPKVECYAGQLNQVFMNILSNAIDAFESINQDRSYQEIQVNPNQIAITTEVVDETQVRIRIQDNGPGMPEAVREKLFNPFFTTKEVGKGTGLGLSISYKIVAEKHQGTLQCQSKLGQGTEFIIQIPILQSQGSAPRSEPMYQMA</sequence>
<dbReference type="InterPro" id="IPR004358">
    <property type="entry name" value="Sig_transdc_His_kin-like_C"/>
</dbReference>
<dbReference type="Pfam" id="PF02518">
    <property type="entry name" value="HATPase_c"/>
    <property type="match status" value="1"/>
</dbReference>
<feature type="domain" description="Histidine kinase" evidence="10">
    <location>
        <begin position="343"/>
        <end position="601"/>
    </location>
</feature>
<evidence type="ECO:0000256" key="5">
    <source>
        <dbReference type="ARBA" id="ARBA00022679"/>
    </source>
</evidence>
<dbReference type="InterPro" id="IPR005467">
    <property type="entry name" value="His_kinase_dom"/>
</dbReference>
<dbReference type="PROSITE" id="PS50885">
    <property type="entry name" value="HAMP"/>
    <property type="match status" value="1"/>
</dbReference>
<dbReference type="PROSITE" id="PS50109">
    <property type="entry name" value="HIS_KIN"/>
    <property type="match status" value="1"/>
</dbReference>
<keyword evidence="4" id="KW-0597">Phosphoprotein</keyword>
<evidence type="ECO:0000259" key="11">
    <source>
        <dbReference type="PROSITE" id="PS50885"/>
    </source>
</evidence>
<dbReference type="CDD" id="cd06225">
    <property type="entry name" value="HAMP"/>
    <property type="match status" value="1"/>
</dbReference>
<keyword evidence="6 12" id="KW-0418">Kinase</keyword>
<evidence type="ECO:0000259" key="10">
    <source>
        <dbReference type="PROSITE" id="PS50109"/>
    </source>
</evidence>
<feature type="transmembrane region" description="Helical" evidence="9">
    <location>
        <begin position="31"/>
        <end position="53"/>
    </location>
</feature>
<dbReference type="EC" id="2.7.13.3" evidence="3"/>
<dbReference type="InterPro" id="IPR003660">
    <property type="entry name" value="HAMP_dom"/>
</dbReference>
<keyword evidence="5" id="KW-0808">Transferase</keyword>
<dbReference type="SMART" id="SM00387">
    <property type="entry name" value="HATPase_c"/>
    <property type="match status" value="1"/>
</dbReference>
<dbReference type="SUPFAM" id="SSF55874">
    <property type="entry name" value="ATPase domain of HSP90 chaperone/DNA topoisomerase II/histidine kinase"/>
    <property type="match status" value="1"/>
</dbReference>
<dbReference type="Pfam" id="PF00672">
    <property type="entry name" value="HAMP"/>
    <property type="match status" value="1"/>
</dbReference>
<comment type="subcellular location">
    <subcellularLocation>
        <location evidence="2">Membrane</location>
    </subcellularLocation>
</comment>
<dbReference type="RefSeq" id="WP_264324010.1">
    <property type="nucleotide sequence ID" value="NZ_JADEXQ010000012.1"/>
</dbReference>
<feature type="coiled-coil region" evidence="8">
    <location>
        <begin position="290"/>
        <end position="320"/>
    </location>
</feature>
<evidence type="ECO:0000256" key="9">
    <source>
        <dbReference type="SAM" id="Phobius"/>
    </source>
</evidence>
<feature type="domain" description="HAMP" evidence="11">
    <location>
        <begin position="252"/>
        <end position="305"/>
    </location>
</feature>
<dbReference type="PANTHER" id="PTHR43065">
    <property type="entry name" value="SENSOR HISTIDINE KINASE"/>
    <property type="match status" value="1"/>
</dbReference>
<dbReference type="Gene3D" id="1.10.287.130">
    <property type="match status" value="1"/>
</dbReference>
<proteinExistence type="predicted"/>
<accession>A0A928VNF6</accession>
<dbReference type="CDD" id="cd00082">
    <property type="entry name" value="HisKA"/>
    <property type="match status" value="1"/>
</dbReference>
<dbReference type="SMART" id="SM00304">
    <property type="entry name" value="HAMP"/>
    <property type="match status" value="1"/>
</dbReference>
<keyword evidence="9" id="KW-1133">Transmembrane helix</keyword>
<dbReference type="SUPFAM" id="SSF47384">
    <property type="entry name" value="Homodimeric domain of signal transducing histidine kinase"/>
    <property type="match status" value="1"/>
</dbReference>
<evidence type="ECO:0000256" key="1">
    <source>
        <dbReference type="ARBA" id="ARBA00000085"/>
    </source>
</evidence>
<feature type="transmembrane region" description="Helical" evidence="9">
    <location>
        <begin position="231"/>
        <end position="250"/>
    </location>
</feature>
<reference evidence="12" key="1">
    <citation type="submission" date="2020-10" db="EMBL/GenBank/DDBJ databases">
        <authorList>
            <person name="Castelo-Branco R."/>
            <person name="Eusebio N."/>
            <person name="Adriana R."/>
            <person name="Vieira A."/>
            <person name="Brugerolle De Fraissinette N."/>
            <person name="Rezende De Castro R."/>
            <person name="Schneider M.P."/>
            <person name="Vasconcelos V."/>
            <person name="Leao P.N."/>
        </authorList>
    </citation>
    <scope>NUCLEOTIDE SEQUENCE</scope>
    <source>
        <strain evidence="12">LEGE 11480</strain>
    </source>
</reference>
<dbReference type="GO" id="GO:0016020">
    <property type="term" value="C:membrane"/>
    <property type="evidence" value="ECO:0007669"/>
    <property type="project" value="UniProtKB-SubCell"/>
</dbReference>
<dbReference type="PRINTS" id="PR00344">
    <property type="entry name" value="BCTRLSENSOR"/>
</dbReference>
<dbReference type="PANTHER" id="PTHR43065:SF50">
    <property type="entry name" value="HISTIDINE KINASE"/>
    <property type="match status" value="1"/>
</dbReference>
<keyword evidence="9" id="KW-0812">Transmembrane</keyword>
<dbReference type="Gene3D" id="3.30.565.10">
    <property type="entry name" value="Histidine kinase-like ATPase, C-terminal domain"/>
    <property type="match status" value="1"/>
</dbReference>
<evidence type="ECO:0000313" key="13">
    <source>
        <dbReference type="Proteomes" id="UP000625316"/>
    </source>
</evidence>
<dbReference type="EMBL" id="JADEXQ010000012">
    <property type="protein sequence ID" value="MBE9029189.1"/>
    <property type="molecule type" value="Genomic_DNA"/>
</dbReference>
<evidence type="ECO:0000256" key="3">
    <source>
        <dbReference type="ARBA" id="ARBA00012438"/>
    </source>
</evidence>
<comment type="caution">
    <text evidence="12">The sequence shown here is derived from an EMBL/GenBank/DDBJ whole genome shotgun (WGS) entry which is preliminary data.</text>
</comment>
<dbReference type="Proteomes" id="UP000625316">
    <property type="component" value="Unassembled WGS sequence"/>
</dbReference>
<organism evidence="12 13">
    <name type="scientific">Romeriopsis navalis LEGE 11480</name>
    <dbReference type="NCBI Taxonomy" id="2777977"/>
    <lineage>
        <taxon>Bacteria</taxon>
        <taxon>Bacillati</taxon>
        <taxon>Cyanobacteriota</taxon>
        <taxon>Cyanophyceae</taxon>
        <taxon>Leptolyngbyales</taxon>
        <taxon>Leptolyngbyaceae</taxon>
        <taxon>Romeriopsis</taxon>
        <taxon>Romeriopsis navalis</taxon>
    </lineage>
</organism>
<dbReference type="InterPro" id="IPR036890">
    <property type="entry name" value="HATPase_C_sf"/>
</dbReference>
<evidence type="ECO:0000313" key="12">
    <source>
        <dbReference type="EMBL" id="MBE9029189.1"/>
    </source>
</evidence>
<protein>
    <recommendedName>
        <fullName evidence="3">histidine kinase</fullName>
        <ecNumber evidence="3">2.7.13.3</ecNumber>
    </recommendedName>
</protein>
<keyword evidence="9" id="KW-0472">Membrane</keyword>
<evidence type="ECO:0000256" key="8">
    <source>
        <dbReference type="SAM" id="Coils"/>
    </source>
</evidence>
<dbReference type="InterPro" id="IPR036097">
    <property type="entry name" value="HisK_dim/P_sf"/>
</dbReference>
<evidence type="ECO:0000256" key="4">
    <source>
        <dbReference type="ARBA" id="ARBA00022553"/>
    </source>
</evidence>
<dbReference type="GO" id="GO:0000155">
    <property type="term" value="F:phosphorelay sensor kinase activity"/>
    <property type="evidence" value="ECO:0007669"/>
    <property type="project" value="InterPro"/>
</dbReference>
<keyword evidence="8" id="KW-0175">Coiled coil</keyword>
<dbReference type="Gene3D" id="6.10.340.10">
    <property type="match status" value="1"/>
</dbReference>
<dbReference type="InterPro" id="IPR003661">
    <property type="entry name" value="HisK_dim/P_dom"/>
</dbReference>
<gene>
    <name evidence="12" type="ORF">IQ266_05360</name>
</gene>
<evidence type="ECO:0000256" key="2">
    <source>
        <dbReference type="ARBA" id="ARBA00004370"/>
    </source>
</evidence>
<evidence type="ECO:0000256" key="6">
    <source>
        <dbReference type="ARBA" id="ARBA00022777"/>
    </source>
</evidence>
<dbReference type="InterPro" id="IPR003594">
    <property type="entry name" value="HATPase_dom"/>
</dbReference>
<comment type="catalytic activity">
    <reaction evidence="1">
        <text>ATP + protein L-histidine = ADP + protein N-phospho-L-histidine.</text>
        <dbReference type="EC" id="2.7.13.3"/>
    </reaction>
</comment>
<keyword evidence="7" id="KW-0902">Two-component regulatory system</keyword>